<dbReference type="InterPro" id="IPR036052">
    <property type="entry name" value="TrpB-like_PALP_sf"/>
</dbReference>
<dbReference type="Gene3D" id="3.40.50.1100">
    <property type="match status" value="2"/>
</dbReference>
<keyword evidence="2" id="KW-0028">Amino-acid biosynthesis</keyword>
<name>A0A2T0X8K1_9RHOB</name>
<dbReference type="RefSeq" id="WP_106159671.1">
    <property type="nucleotide sequence ID" value="NZ_PVTT01000001.1"/>
</dbReference>
<dbReference type="GO" id="GO:0006535">
    <property type="term" value="P:cysteine biosynthetic process from serine"/>
    <property type="evidence" value="ECO:0007669"/>
    <property type="project" value="InterPro"/>
</dbReference>
<proteinExistence type="predicted"/>
<dbReference type="CDD" id="cd01561">
    <property type="entry name" value="CBS_like"/>
    <property type="match status" value="1"/>
</dbReference>
<dbReference type="Proteomes" id="UP000238801">
    <property type="component" value="Unassembled WGS sequence"/>
</dbReference>
<dbReference type="AlphaFoldDB" id="A0A2T0X8K1"/>
<evidence type="ECO:0000256" key="4">
    <source>
        <dbReference type="ARBA" id="ARBA00022898"/>
    </source>
</evidence>
<evidence type="ECO:0000256" key="6">
    <source>
        <dbReference type="ARBA" id="ARBA00029440"/>
    </source>
</evidence>
<dbReference type="InterPro" id="IPR001926">
    <property type="entry name" value="TrpB-like_PALP"/>
</dbReference>
<comment type="cofactor">
    <cofactor evidence="1">
        <name>pyridoxal 5'-phosphate</name>
        <dbReference type="ChEBI" id="CHEBI:597326"/>
    </cofactor>
</comment>
<dbReference type="InterPro" id="IPR001216">
    <property type="entry name" value="P-phosphate_BS"/>
</dbReference>
<gene>
    <name evidence="8" type="ORF">BCF33_0896</name>
</gene>
<dbReference type="PROSITE" id="PS00901">
    <property type="entry name" value="CYS_SYNTHASE"/>
    <property type="match status" value="1"/>
</dbReference>
<dbReference type="PANTHER" id="PTHR10314">
    <property type="entry name" value="CYSTATHIONINE BETA-SYNTHASE"/>
    <property type="match status" value="1"/>
</dbReference>
<evidence type="ECO:0000313" key="8">
    <source>
        <dbReference type="EMBL" id="PRY95278.1"/>
    </source>
</evidence>
<dbReference type="FunFam" id="3.40.50.1100:FF:000011">
    <property type="entry name" value="Cysteine synthase (o-acetylserine)"/>
    <property type="match status" value="1"/>
</dbReference>
<keyword evidence="3" id="KW-0808">Transferase</keyword>
<evidence type="ECO:0000256" key="1">
    <source>
        <dbReference type="ARBA" id="ARBA00001933"/>
    </source>
</evidence>
<dbReference type="Pfam" id="PF00291">
    <property type="entry name" value="PALP"/>
    <property type="match status" value="1"/>
</dbReference>
<keyword evidence="9" id="KW-1185">Reference proteome</keyword>
<dbReference type="InterPro" id="IPR050214">
    <property type="entry name" value="Cys_Synth/Cystath_Beta-Synth"/>
</dbReference>
<keyword evidence="5" id="KW-0809">Transit peptide</keyword>
<dbReference type="NCBIfam" id="NF007989">
    <property type="entry name" value="PRK10717.1"/>
    <property type="match status" value="1"/>
</dbReference>
<evidence type="ECO:0000256" key="3">
    <source>
        <dbReference type="ARBA" id="ARBA00022679"/>
    </source>
</evidence>
<sequence>MTTIHRDLASAIGNTPLIRLNGPSEATGCEILGKAEFMNPGQSVKDRAALWIIRDAVASGALRPGGTVVEGTAGNTGIGLALVGASMGFRTVIVIPETQSDEKKEMIRLAGATLLEVPAKPYRDPNNYVRYSGRLAAALAESEPNGAVWANQFDNVANRQAHVEGTGPEIWAQTDGEVDGFVCAVGSGGTAAGVAMALQPKGVRCGIADPMGSALFDHYARGELRSEGASITEGIGQGRITANLEGFTPDFACQVPDEEALPYVFDLLRHEGLVLGGSSGINVAGAVRMAREMGPGNTIVTILCDYGTRYASKIFNPGFLRSKGLPVPDWLEGRDRADLPAVFE</sequence>
<dbReference type="OrthoDB" id="9805733at2"/>
<comment type="pathway">
    <text evidence="6">Amino-acid biosynthesis.</text>
</comment>
<comment type="caution">
    <text evidence="8">The sequence shown here is derived from an EMBL/GenBank/DDBJ whole genome shotgun (WGS) entry which is preliminary data.</text>
</comment>
<evidence type="ECO:0000256" key="2">
    <source>
        <dbReference type="ARBA" id="ARBA00022605"/>
    </source>
</evidence>
<dbReference type="GO" id="GO:0016765">
    <property type="term" value="F:transferase activity, transferring alkyl or aryl (other than methyl) groups"/>
    <property type="evidence" value="ECO:0007669"/>
    <property type="project" value="UniProtKB-ARBA"/>
</dbReference>
<evidence type="ECO:0000256" key="5">
    <source>
        <dbReference type="ARBA" id="ARBA00022946"/>
    </source>
</evidence>
<accession>A0A2T0X8K1</accession>
<evidence type="ECO:0000259" key="7">
    <source>
        <dbReference type="Pfam" id="PF00291"/>
    </source>
</evidence>
<reference evidence="8 9" key="1">
    <citation type="submission" date="2018-03" db="EMBL/GenBank/DDBJ databases">
        <title>Genomic Encyclopedia of Archaeal and Bacterial Type Strains, Phase II (KMG-II): from individual species to whole genera.</title>
        <authorList>
            <person name="Goeker M."/>
        </authorList>
    </citation>
    <scope>NUCLEOTIDE SEQUENCE [LARGE SCALE GENOMIC DNA]</scope>
    <source>
        <strain evidence="8 9">DSM 29318</strain>
    </source>
</reference>
<organism evidence="8 9">
    <name type="scientific">Hasllibacter halocynthiae</name>
    <dbReference type="NCBI Taxonomy" id="595589"/>
    <lineage>
        <taxon>Bacteria</taxon>
        <taxon>Pseudomonadati</taxon>
        <taxon>Pseudomonadota</taxon>
        <taxon>Alphaproteobacteria</taxon>
        <taxon>Rhodobacterales</taxon>
        <taxon>Roseobacteraceae</taxon>
        <taxon>Hasllibacter</taxon>
    </lineage>
</organism>
<dbReference type="EMBL" id="PVTT01000001">
    <property type="protein sequence ID" value="PRY95278.1"/>
    <property type="molecule type" value="Genomic_DNA"/>
</dbReference>
<keyword evidence="4" id="KW-0663">Pyridoxal phosphate</keyword>
<protein>
    <submittedName>
        <fullName evidence="8">Cysteine synthase A</fullName>
    </submittedName>
</protein>
<evidence type="ECO:0000313" key="9">
    <source>
        <dbReference type="Proteomes" id="UP000238801"/>
    </source>
</evidence>
<dbReference type="SUPFAM" id="SSF53686">
    <property type="entry name" value="Tryptophan synthase beta subunit-like PLP-dependent enzymes"/>
    <property type="match status" value="1"/>
</dbReference>
<feature type="domain" description="Tryptophan synthase beta chain-like PALP" evidence="7">
    <location>
        <begin position="10"/>
        <end position="305"/>
    </location>
</feature>